<evidence type="ECO:0000313" key="1">
    <source>
        <dbReference type="EMBL" id="SMB78138.1"/>
    </source>
</evidence>
<name>A0A1W1UAK7_9DEIO</name>
<dbReference type="AlphaFoldDB" id="A0A1W1UAK7"/>
<accession>A0A1W1UAK7</accession>
<sequence length="212" mass="24672">MNRELNLREKSYIVSLLEEYKAEKEYQDRAKLKQLRLQEESVWSWQRYTLPGSPNPSALDIRLYEQGLLDEYTENTWRKLTDLHLVEIKVLTKNYKGIAIGGPWSCVKLTEAGQEIAGELSRDMTLTIGTLRRVTWQALAQLVSSPEGLVDVGDGDYGGFNWNEVWLSLEMLRYVEFQGADHVFPTEKGKDFYKRMYEAHCRLYPDVEALRL</sequence>
<dbReference type="Proteomes" id="UP000192582">
    <property type="component" value="Unassembled WGS sequence"/>
</dbReference>
<evidence type="ECO:0000313" key="2">
    <source>
        <dbReference type="Proteomes" id="UP000192582"/>
    </source>
</evidence>
<reference evidence="1 2" key="1">
    <citation type="submission" date="2017-04" db="EMBL/GenBank/DDBJ databases">
        <authorList>
            <person name="Afonso C.L."/>
            <person name="Miller P.J."/>
            <person name="Scott M.A."/>
            <person name="Spackman E."/>
            <person name="Goraichik I."/>
            <person name="Dimitrov K.M."/>
            <person name="Suarez D.L."/>
            <person name="Swayne D.E."/>
        </authorList>
    </citation>
    <scope>NUCLEOTIDE SEQUENCE [LARGE SCALE GENOMIC DNA]</scope>
    <source>
        <strain evidence="1 2">KR-140</strain>
    </source>
</reference>
<dbReference type="EMBL" id="FWWU01000002">
    <property type="protein sequence ID" value="SMB78138.1"/>
    <property type="molecule type" value="Genomic_DNA"/>
</dbReference>
<dbReference type="RefSeq" id="WP_139806341.1">
    <property type="nucleotide sequence ID" value="NZ_FWWU01000002.1"/>
</dbReference>
<gene>
    <name evidence="1" type="ORF">SAMN00790413_06503</name>
</gene>
<keyword evidence="2" id="KW-1185">Reference proteome</keyword>
<proteinExistence type="predicted"/>
<protein>
    <submittedName>
        <fullName evidence="1">Uncharacterized protein</fullName>
    </submittedName>
</protein>
<organism evidence="1 2">
    <name type="scientific">Deinococcus hopiensis KR-140</name>
    <dbReference type="NCBI Taxonomy" id="695939"/>
    <lineage>
        <taxon>Bacteria</taxon>
        <taxon>Thermotogati</taxon>
        <taxon>Deinococcota</taxon>
        <taxon>Deinococci</taxon>
        <taxon>Deinococcales</taxon>
        <taxon>Deinococcaceae</taxon>
        <taxon>Deinococcus</taxon>
    </lineage>
</organism>